<name>A0A8B8JCU0_PHODC</name>
<dbReference type="PANTHER" id="PTHR35103">
    <property type="entry name" value="OS06G0115700 PROTEIN"/>
    <property type="match status" value="1"/>
</dbReference>
<feature type="compositionally biased region" description="Basic residues" evidence="1">
    <location>
        <begin position="212"/>
        <end position="224"/>
    </location>
</feature>
<accession>A0A8B8JCU0</accession>
<feature type="region of interest" description="Disordered" evidence="1">
    <location>
        <begin position="74"/>
        <end position="224"/>
    </location>
</feature>
<dbReference type="AlphaFoldDB" id="A0A8B8JCU0"/>
<evidence type="ECO:0000313" key="2">
    <source>
        <dbReference type="Proteomes" id="UP000228380"/>
    </source>
</evidence>
<evidence type="ECO:0000256" key="1">
    <source>
        <dbReference type="SAM" id="MobiDB-lite"/>
    </source>
</evidence>
<dbReference type="GeneID" id="113460937"/>
<protein>
    <submittedName>
        <fullName evidence="3">Uncharacterized protein LOC113460937</fullName>
    </submittedName>
</protein>
<gene>
    <name evidence="3" type="primary">LOC113460937</name>
</gene>
<dbReference type="Proteomes" id="UP000228380">
    <property type="component" value="Chromosome 10"/>
</dbReference>
<dbReference type="KEGG" id="pda:113460937"/>
<reference evidence="2" key="1">
    <citation type="journal article" date="2019" name="Nat. Commun.">
        <title>Genome-wide association mapping of date palm fruit traits.</title>
        <authorList>
            <person name="Hazzouri K.M."/>
            <person name="Gros-Balthazard M."/>
            <person name="Flowers J.M."/>
            <person name="Copetti D."/>
            <person name="Lemansour A."/>
            <person name="Lebrun M."/>
            <person name="Masmoudi K."/>
            <person name="Ferrand S."/>
            <person name="Dhar M.I."/>
            <person name="Fresquez Z.A."/>
            <person name="Rosas U."/>
            <person name="Zhang J."/>
            <person name="Talag J."/>
            <person name="Lee S."/>
            <person name="Kudrna D."/>
            <person name="Powell R.F."/>
            <person name="Leitch I.J."/>
            <person name="Krueger R.R."/>
            <person name="Wing R.A."/>
            <person name="Amiri K.M.A."/>
            <person name="Purugganan M.D."/>
        </authorList>
    </citation>
    <scope>NUCLEOTIDE SEQUENCE [LARGE SCALE GENOMIC DNA]</scope>
    <source>
        <strain evidence="2">cv. Khalas</strain>
    </source>
</reference>
<dbReference type="RefSeq" id="XP_026666068.2">
    <property type="nucleotide sequence ID" value="XM_026810267.2"/>
</dbReference>
<organism evidence="2 3">
    <name type="scientific">Phoenix dactylifera</name>
    <name type="common">Date palm</name>
    <dbReference type="NCBI Taxonomy" id="42345"/>
    <lineage>
        <taxon>Eukaryota</taxon>
        <taxon>Viridiplantae</taxon>
        <taxon>Streptophyta</taxon>
        <taxon>Embryophyta</taxon>
        <taxon>Tracheophyta</taxon>
        <taxon>Spermatophyta</taxon>
        <taxon>Magnoliopsida</taxon>
        <taxon>Liliopsida</taxon>
        <taxon>Arecaceae</taxon>
        <taxon>Coryphoideae</taxon>
        <taxon>Phoeniceae</taxon>
        <taxon>Phoenix</taxon>
    </lineage>
</organism>
<evidence type="ECO:0000313" key="3">
    <source>
        <dbReference type="RefSeq" id="XP_026666068.2"/>
    </source>
</evidence>
<proteinExistence type="predicted"/>
<reference evidence="3" key="2">
    <citation type="submission" date="2025-08" db="UniProtKB">
        <authorList>
            <consortium name="RefSeq"/>
        </authorList>
    </citation>
    <scope>IDENTIFICATION</scope>
    <source>
        <tissue evidence="3">Young leaves</tissue>
    </source>
</reference>
<feature type="compositionally biased region" description="Polar residues" evidence="1">
    <location>
        <begin position="130"/>
        <end position="139"/>
    </location>
</feature>
<keyword evidence="2" id="KW-1185">Reference proteome</keyword>
<sequence length="224" mass="25349">MVVALGSGRFYGSSLPRPRFYTEVKLNEDRVDPPVRVMDPLLSWASEAHWSMGGLSFKRHRLQGRIEGSIKKLRAQQERTHRNSPSLDRNPATKPRFSGHMPQSLASLRSDSFESESEEGEVQKKAKNVSIVSSPSIGSAQKRKRVRRLGDEFDRIAEQQQMGKQSEAAEGVASRTRSRRPDVEEVELGEEPTVAGKGSVERRKRKEADRTKSRRTSPRKKQLI</sequence>
<feature type="compositionally biased region" description="Basic and acidic residues" evidence="1">
    <location>
        <begin position="148"/>
        <end position="157"/>
    </location>
</feature>
<dbReference type="OrthoDB" id="1723663at2759"/>
<dbReference type="PANTHER" id="PTHR35103:SF1">
    <property type="entry name" value="OS06G0115700 PROTEIN"/>
    <property type="match status" value="1"/>
</dbReference>